<comment type="caution">
    <text evidence="2">The sequence shown here is derived from an EMBL/GenBank/DDBJ whole genome shotgun (WGS) entry which is preliminary data.</text>
</comment>
<gene>
    <name evidence="2" type="ORF">HaLaN_07485</name>
</gene>
<proteinExistence type="predicted"/>
<reference evidence="2 3" key="1">
    <citation type="submission" date="2020-02" db="EMBL/GenBank/DDBJ databases">
        <title>Draft genome sequence of Haematococcus lacustris strain NIES-144.</title>
        <authorList>
            <person name="Morimoto D."/>
            <person name="Nakagawa S."/>
            <person name="Yoshida T."/>
            <person name="Sawayama S."/>
        </authorList>
    </citation>
    <scope>NUCLEOTIDE SEQUENCE [LARGE SCALE GENOMIC DNA]</scope>
    <source>
        <strain evidence="2 3">NIES-144</strain>
    </source>
</reference>
<dbReference type="EMBL" id="BLLF01000447">
    <property type="protein sequence ID" value="GFH11904.1"/>
    <property type="molecule type" value="Genomic_DNA"/>
</dbReference>
<evidence type="ECO:0000256" key="1">
    <source>
        <dbReference type="SAM" id="MobiDB-lite"/>
    </source>
</evidence>
<dbReference type="AlphaFoldDB" id="A0A699YYR0"/>
<feature type="region of interest" description="Disordered" evidence="1">
    <location>
        <begin position="65"/>
        <end position="84"/>
    </location>
</feature>
<keyword evidence="3" id="KW-1185">Reference proteome</keyword>
<evidence type="ECO:0000313" key="3">
    <source>
        <dbReference type="Proteomes" id="UP000485058"/>
    </source>
</evidence>
<name>A0A699YYR0_HAELA</name>
<sequence>MLAAEQATLQRGAHTYFLRIKEVPRPGDYTVNLIHYEDAARLAVSDMIEACYKSPQFAGQGPVTWLQPDGGASQGKRADNSATRDALGGWAPKYDSFSAFMAEHGGRDWYSDAV</sequence>
<protein>
    <submittedName>
        <fullName evidence="2">Uncharacterized protein</fullName>
    </submittedName>
</protein>
<accession>A0A699YYR0</accession>
<organism evidence="2 3">
    <name type="scientific">Haematococcus lacustris</name>
    <name type="common">Green alga</name>
    <name type="synonym">Haematococcus pluvialis</name>
    <dbReference type="NCBI Taxonomy" id="44745"/>
    <lineage>
        <taxon>Eukaryota</taxon>
        <taxon>Viridiplantae</taxon>
        <taxon>Chlorophyta</taxon>
        <taxon>core chlorophytes</taxon>
        <taxon>Chlorophyceae</taxon>
        <taxon>CS clade</taxon>
        <taxon>Chlamydomonadales</taxon>
        <taxon>Haematococcaceae</taxon>
        <taxon>Haematococcus</taxon>
    </lineage>
</organism>
<dbReference type="Proteomes" id="UP000485058">
    <property type="component" value="Unassembled WGS sequence"/>
</dbReference>
<evidence type="ECO:0000313" key="2">
    <source>
        <dbReference type="EMBL" id="GFH11904.1"/>
    </source>
</evidence>